<protein>
    <submittedName>
        <fullName evidence="3">Right-handed parallel beta-helix repeat-containing protein</fullName>
    </submittedName>
</protein>
<name>A0ABY6MVY5_9BURK</name>
<dbReference type="Gene3D" id="2.160.20.10">
    <property type="entry name" value="Single-stranded right-handed beta-helix, Pectin lyase-like"/>
    <property type="match status" value="1"/>
</dbReference>
<reference evidence="3" key="1">
    <citation type="submission" date="2022-10" db="EMBL/GenBank/DDBJ databases">
        <title>Complete genome sequence of Schlegelella aquatica LMG 23380.</title>
        <authorList>
            <person name="Musilova J."/>
            <person name="Kourilova X."/>
            <person name="Bezdicek M."/>
            <person name="Hermankova K."/>
            <person name="Obruca S."/>
            <person name="Sedlar K."/>
        </authorList>
    </citation>
    <scope>NUCLEOTIDE SEQUENCE</scope>
    <source>
        <strain evidence="3">LMG 23380</strain>
    </source>
</reference>
<dbReference type="InterPro" id="IPR011050">
    <property type="entry name" value="Pectin_lyase_fold/virulence"/>
</dbReference>
<feature type="region of interest" description="Disordered" evidence="1">
    <location>
        <begin position="21"/>
        <end position="98"/>
    </location>
</feature>
<evidence type="ECO:0000256" key="2">
    <source>
        <dbReference type="SAM" id="SignalP"/>
    </source>
</evidence>
<keyword evidence="4" id="KW-1185">Reference proteome</keyword>
<accession>A0ABY6MVY5</accession>
<evidence type="ECO:0000313" key="4">
    <source>
        <dbReference type="Proteomes" id="UP001163266"/>
    </source>
</evidence>
<dbReference type="InterPro" id="IPR012334">
    <property type="entry name" value="Pectin_lyas_fold"/>
</dbReference>
<feature type="signal peptide" evidence="2">
    <location>
        <begin position="1"/>
        <end position="20"/>
    </location>
</feature>
<proteinExistence type="predicted"/>
<evidence type="ECO:0000256" key="1">
    <source>
        <dbReference type="SAM" id="MobiDB-lite"/>
    </source>
</evidence>
<organism evidence="3 4">
    <name type="scientific">Caldimonas aquatica</name>
    <dbReference type="NCBI Taxonomy" id="376175"/>
    <lineage>
        <taxon>Bacteria</taxon>
        <taxon>Pseudomonadati</taxon>
        <taxon>Pseudomonadota</taxon>
        <taxon>Betaproteobacteria</taxon>
        <taxon>Burkholderiales</taxon>
        <taxon>Sphaerotilaceae</taxon>
        <taxon>Caldimonas</taxon>
    </lineage>
</organism>
<evidence type="ECO:0000313" key="3">
    <source>
        <dbReference type="EMBL" id="UZD56139.1"/>
    </source>
</evidence>
<sequence length="616" mass="63838">MPWRLTVSAVALAAGLSACGGGGSATSTAEASPDSVDTAESGEAPGLGESDGTNTVDPSAFDADLSGAAPQFAGADPEQAERMSVSSNATTPGTVSTPYPTLHSLTIEWPISGDADLDGVVSVRFRERGATTWRTAMALRRVPAGSNAGFSWGNRHSGSLMDLKPGTTYEIELNLKDPDGGSTVRMVQARTRPVPAPMANAPVKAVTPSNFSSVAASAQPGDVLQLGPGTYSGFSWSRSGVEGKPIVIRGSSGAVINGNVDIIGQQHVHLTGLTINGRVRFNSSKHVAITRNTIKTNGDGIVTFLRAENAYIADNVVTGATAWAASSLGVSGNNVGEGILVTGPGHVVMNNRVIGFRDGISFLEQSEAVDQFSIDVLNNDIRNAADDGIEADYCFHNCRILRNRITNAFMGASSQPSLGGPTFFVRNVMYNVLMSPFKLHNGSTGDLLLHNTVVKSGDALGIFAGAPIRHARFRNNLFIGGPGGTYNGYNTGSGRVVQVADLDAATSQADYDAYGTTASSFSGQLGSARFASLEALRSQTTEKHAVQVGLNVFASPTSMPGSPMTAYNAPDLRPAATAAVVDKGIVIPNVNSGFRGAAPDIGAYEAGNALPVYGPR</sequence>
<feature type="compositionally biased region" description="Polar residues" evidence="1">
    <location>
        <begin position="84"/>
        <end position="98"/>
    </location>
</feature>
<dbReference type="SMART" id="SM00710">
    <property type="entry name" value="PbH1"/>
    <property type="match status" value="5"/>
</dbReference>
<dbReference type="EMBL" id="CP110257">
    <property type="protein sequence ID" value="UZD56139.1"/>
    <property type="molecule type" value="Genomic_DNA"/>
</dbReference>
<dbReference type="SUPFAM" id="SSF51126">
    <property type="entry name" value="Pectin lyase-like"/>
    <property type="match status" value="1"/>
</dbReference>
<dbReference type="InterPro" id="IPR006626">
    <property type="entry name" value="PbH1"/>
</dbReference>
<feature type="chain" id="PRO_5047469788" evidence="2">
    <location>
        <begin position="21"/>
        <end position="616"/>
    </location>
</feature>
<dbReference type="RefSeq" id="WP_264893970.1">
    <property type="nucleotide sequence ID" value="NZ_CP110257.1"/>
</dbReference>
<gene>
    <name evidence="3" type="ORF">OMP39_06085</name>
</gene>
<keyword evidence="2" id="KW-0732">Signal</keyword>
<dbReference type="Proteomes" id="UP001163266">
    <property type="component" value="Chromosome"/>
</dbReference>
<dbReference type="PROSITE" id="PS51257">
    <property type="entry name" value="PROKAR_LIPOPROTEIN"/>
    <property type="match status" value="1"/>
</dbReference>